<dbReference type="GO" id="GO:0005886">
    <property type="term" value="C:plasma membrane"/>
    <property type="evidence" value="ECO:0007669"/>
    <property type="project" value="UniProtKB-SubCell"/>
</dbReference>
<evidence type="ECO:0000256" key="4">
    <source>
        <dbReference type="ARBA" id="ARBA00022989"/>
    </source>
</evidence>
<evidence type="ECO:0000313" key="7">
    <source>
        <dbReference type="EMBL" id="PZR09649.1"/>
    </source>
</evidence>
<feature type="transmembrane region" description="Helical" evidence="6">
    <location>
        <begin position="212"/>
        <end position="230"/>
    </location>
</feature>
<feature type="transmembrane region" description="Helical" evidence="6">
    <location>
        <begin position="98"/>
        <end position="122"/>
    </location>
</feature>
<evidence type="ECO:0008006" key="9">
    <source>
        <dbReference type="Google" id="ProtNLM"/>
    </source>
</evidence>
<evidence type="ECO:0000256" key="3">
    <source>
        <dbReference type="ARBA" id="ARBA00022692"/>
    </source>
</evidence>
<dbReference type="GO" id="GO:0140359">
    <property type="term" value="F:ABC-type transporter activity"/>
    <property type="evidence" value="ECO:0007669"/>
    <property type="project" value="InterPro"/>
</dbReference>
<comment type="subcellular location">
    <subcellularLocation>
        <location evidence="1">Cell membrane</location>
        <topology evidence="1">Multi-pass membrane protein</topology>
    </subcellularLocation>
</comment>
<dbReference type="PANTHER" id="PTHR30294">
    <property type="entry name" value="MEMBRANE COMPONENT OF ABC TRANSPORTER YHHJ-RELATED"/>
    <property type="match status" value="1"/>
</dbReference>
<feature type="transmembrane region" description="Helical" evidence="6">
    <location>
        <begin position="128"/>
        <end position="147"/>
    </location>
</feature>
<keyword evidence="5 6" id="KW-0472">Membrane</keyword>
<evidence type="ECO:0000256" key="2">
    <source>
        <dbReference type="ARBA" id="ARBA00022475"/>
    </source>
</evidence>
<organism evidence="7 8">
    <name type="scientific">Archangium gephyra</name>
    <dbReference type="NCBI Taxonomy" id="48"/>
    <lineage>
        <taxon>Bacteria</taxon>
        <taxon>Pseudomonadati</taxon>
        <taxon>Myxococcota</taxon>
        <taxon>Myxococcia</taxon>
        <taxon>Myxococcales</taxon>
        <taxon>Cystobacterineae</taxon>
        <taxon>Archangiaceae</taxon>
        <taxon>Archangium</taxon>
    </lineage>
</organism>
<gene>
    <name evidence="7" type="ORF">DI536_21720</name>
</gene>
<dbReference type="EMBL" id="QFQP01000020">
    <property type="protein sequence ID" value="PZR09649.1"/>
    <property type="molecule type" value="Genomic_DNA"/>
</dbReference>
<keyword evidence="4 6" id="KW-1133">Transmembrane helix</keyword>
<feature type="transmembrane region" description="Helical" evidence="6">
    <location>
        <begin position="12"/>
        <end position="35"/>
    </location>
</feature>
<feature type="transmembrane region" description="Helical" evidence="6">
    <location>
        <begin position="159"/>
        <end position="178"/>
    </location>
</feature>
<evidence type="ECO:0000313" key="8">
    <source>
        <dbReference type="Proteomes" id="UP000249061"/>
    </source>
</evidence>
<keyword evidence="3 6" id="KW-0812">Transmembrane</keyword>
<evidence type="ECO:0000256" key="5">
    <source>
        <dbReference type="ARBA" id="ARBA00023136"/>
    </source>
</evidence>
<reference evidence="7 8" key="1">
    <citation type="submission" date="2017-08" db="EMBL/GenBank/DDBJ databases">
        <title>Infants hospitalized years apart are colonized by the same room-sourced microbial strains.</title>
        <authorList>
            <person name="Brooks B."/>
            <person name="Olm M.R."/>
            <person name="Firek B.A."/>
            <person name="Baker R."/>
            <person name="Thomas B.C."/>
            <person name="Morowitz M.J."/>
            <person name="Banfield J.F."/>
        </authorList>
    </citation>
    <scope>NUCLEOTIDE SEQUENCE [LARGE SCALE GENOMIC DNA]</scope>
    <source>
        <strain evidence="7">S2_003_000_R2_14</strain>
    </source>
</reference>
<comment type="caution">
    <text evidence="7">The sequence shown here is derived from an EMBL/GenBank/DDBJ whole genome shotgun (WGS) entry which is preliminary data.</text>
</comment>
<accession>A0A2W5T238</accession>
<dbReference type="PANTHER" id="PTHR30294:SF29">
    <property type="entry name" value="MULTIDRUG ABC TRANSPORTER PERMEASE YBHS-RELATED"/>
    <property type="match status" value="1"/>
</dbReference>
<feature type="transmembrane region" description="Helical" evidence="6">
    <location>
        <begin position="47"/>
        <end position="66"/>
    </location>
</feature>
<dbReference type="AlphaFoldDB" id="A0A2W5T238"/>
<proteinExistence type="predicted"/>
<dbReference type="Proteomes" id="UP000249061">
    <property type="component" value="Unassembled WGS sequence"/>
</dbReference>
<dbReference type="Pfam" id="PF12679">
    <property type="entry name" value="ABC2_membrane_2"/>
    <property type="match status" value="1"/>
</dbReference>
<name>A0A2W5T238_9BACT</name>
<evidence type="ECO:0000256" key="6">
    <source>
        <dbReference type="SAM" id="Phobius"/>
    </source>
</evidence>
<dbReference type="InterPro" id="IPR051449">
    <property type="entry name" value="ABC-2_transporter_component"/>
</dbReference>
<sequence length="236" mass="25646">MLIARRELQSYLRTMSGYIIIALMLFIDGAFFNAFAVPGTAKKSSEVLAGFFYITSGITLLCSVFLSMRLIAEERQTGTVSLLYSSPVHDLEIVLGKYLASLVFLTMFLVGTLHMPVLIAVYGKVSASQIAVGYLGLFLVGSMGLAVGTFGSALTKSQVVAAVLSGVMSLALTMAWLLGKVTDRPLTEIVNGLAWWGHFEAFSSGVIHLKHVSYFVLVSFLALFAATRVLEARRWK</sequence>
<evidence type="ECO:0000256" key="1">
    <source>
        <dbReference type="ARBA" id="ARBA00004651"/>
    </source>
</evidence>
<keyword evidence="2" id="KW-1003">Cell membrane</keyword>
<protein>
    <recommendedName>
        <fullName evidence="9">ABC transporter permease</fullName>
    </recommendedName>
</protein>